<dbReference type="InterPro" id="IPR038005">
    <property type="entry name" value="RX-like_CC"/>
</dbReference>
<reference evidence="9" key="1">
    <citation type="submission" date="2018-11" db="EMBL/GenBank/DDBJ databases">
        <authorList>
            <person name="Grassa J C."/>
        </authorList>
    </citation>
    <scope>NUCLEOTIDE SEQUENCE [LARGE SCALE GENOMIC DNA]</scope>
</reference>
<dbReference type="SUPFAM" id="SSF52058">
    <property type="entry name" value="L domain-like"/>
    <property type="match status" value="1"/>
</dbReference>
<evidence type="ECO:0000259" key="6">
    <source>
        <dbReference type="Pfam" id="PF18052"/>
    </source>
</evidence>
<dbReference type="EnsemblPlants" id="evm.model.03.1835">
    <property type="protein sequence ID" value="cds.evm.model.03.1835"/>
    <property type="gene ID" value="evm.TU.03.1835"/>
</dbReference>
<dbReference type="Gene3D" id="3.80.10.10">
    <property type="entry name" value="Ribonuclease Inhibitor"/>
    <property type="match status" value="2"/>
</dbReference>
<evidence type="ECO:0000259" key="7">
    <source>
        <dbReference type="Pfam" id="PF23559"/>
    </source>
</evidence>
<evidence type="ECO:0000256" key="4">
    <source>
        <dbReference type="ARBA" id="ARBA00022840"/>
    </source>
</evidence>
<dbReference type="Pfam" id="PF00931">
    <property type="entry name" value="NB-ARC"/>
    <property type="match status" value="1"/>
</dbReference>
<evidence type="ECO:0000313" key="10">
    <source>
        <dbReference type="Proteomes" id="UP000596661"/>
    </source>
</evidence>
<dbReference type="GO" id="GO:0043531">
    <property type="term" value="F:ADP binding"/>
    <property type="evidence" value="ECO:0007669"/>
    <property type="project" value="InterPro"/>
</dbReference>
<dbReference type="Pfam" id="PF23559">
    <property type="entry name" value="WHD_DRP"/>
    <property type="match status" value="1"/>
</dbReference>
<proteinExistence type="predicted"/>
<dbReference type="InterPro" id="IPR027417">
    <property type="entry name" value="P-loop_NTPase"/>
</dbReference>
<keyword evidence="4" id="KW-0067">ATP-binding</keyword>
<dbReference type="Gene3D" id="3.40.50.300">
    <property type="entry name" value="P-loop containing nucleotide triphosphate hydrolases"/>
    <property type="match status" value="1"/>
</dbReference>
<dbReference type="EMBL" id="UZAU01000335">
    <property type="status" value="NOT_ANNOTATED_CDS"/>
    <property type="molecule type" value="Genomic_DNA"/>
</dbReference>
<evidence type="ECO:0000256" key="1">
    <source>
        <dbReference type="ARBA" id="ARBA00022737"/>
    </source>
</evidence>
<dbReference type="Pfam" id="PF23598">
    <property type="entry name" value="LRR_14"/>
    <property type="match status" value="1"/>
</dbReference>
<dbReference type="GO" id="GO:0006952">
    <property type="term" value="P:defense response"/>
    <property type="evidence" value="ECO:0007669"/>
    <property type="project" value="UniProtKB-KW"/>
</dbReference>
<dbReference type="Proteomes" id="UP000596661">
    <property type="component" value="Chromosome 3"/>
</dbReference>
<keyword evidence="2" id="KW-0547">Nucleotide-binding</keyword>
<dbReference type="GO" id="GO:0005524">
    <property type="term" value="F:ATP binding"/>
    <property type="evidence" value="ECO:0007669"/>
    <property type="project" value="UniProtKB-KW"/>
</dbReference>
<dbReference type="InterPro" id="IPR002182">
    <property type="entry name" value="NB-ARC"/>
</dbReference>
<dbReference type="Gene3D" id="1.20.5.4130">
    <property type="match status" value="1"/>
</dbReference>
<dbReference type="InterPro" id="IPR041118">
    <property type="entry name" value="Rx_N"/>
</dbReference>
<name>A0A803P6V4_CANSA</name>
<dbReference type="PANTHER" id="PTHR36766:SF61">
    <property type="entry name" value="NB-ARC DOMAIN DISEASE RESISTANCE PROTEIN"/>
    <property type="match status" value="1"/>
</dbReference>
<evidence type="ECO:0000256" key="2">
    <source>
        <dbReference type="ARBA" id="ARBA00022741"/>
    </source>
</evidence>
<evidence type="ECO:0000313" key="9">
    <source>
        <dbReference type="EnsemblPlants" id="cds.evm.model.03.1835"/>
    </source>
</evidence>
<dbReference type="PRINTS" id="PR00364">
    <property type="entry name" value="DISEASERSIST"/>
</dbReference>
<evidence type="ECO:0000259" key="5">
    <source>
        <dbReference type="Pfam" id="PF00931"/>
    </source>
</evidence>
<protein>
    <submittedName>
        <fullName evidence="9">Uncharacterized protein</fullName>
    </submittedName>
</protein>
<dbReference type="InterPro" id="IPR055414">
    <property type="entry name" value="LRR_R13L4/SHOC2-like"/>
</dbReference>
<keyword evidence="10" id="KW-1185">Reference proteome</keyword>
<reference evidence="9" key="2">
    <citation type="submission" date="2021-03" db="UniProtKB">
        <authorList>
            <consortium name="EnsemblPlants"/>
        </authorList>
    </citation>
    <scope>IDENTIFICATION</scope>
</reference>
<organism evidence="9 10">
    <name type="scientific">Cannabis sativa</name>
    <name type="common">Hemp</name>
    <name type="synonym">Marijuana</name>
    <dbReference type="NCBI Taxonomy" id="3483"/>
    <lineage>
        <taxon>Eukaryota</taxon>
        <taxon>Viridiplantae</taxon>
        <taxon>Streptophyta</taxon>
        <taxon>Embryophyta</taxon>
        <taxon>Tracheophyta</taxon>
        <taxon>Spermatophyta</taxon>
        <taxon>Magnoliopsida</taxon>
        <taxon>eudicotyledons</taxon>
        <taxon>Gunneridae</taxon>
        <taxon>Pentapetalae</taxon>
        <taxon>rosids</taxon>
        <taxon>fabids</taxon>
        <taxon>Rosales</taxon>
        <taxon>Cannabaceae</taxon>
        <taxon>Cannabis</taxon>
    </lineage>
</organism>
<evidence type="ECO:0000256" key="3">
    <source>
        <dbReference type="ARBA" id="ARBA00022821"/>
    </source>
</evidence>
<dbReference type="GO" id="GO:0051707">
    <property type="term" value="P:response to other organism"/>
    <property type="evidence" value="ECO:0007669"/>
    <property type="project" value="UniProtKB-ARBA"/>
</dbReference>
<keyword evidence="1" id="KW-0677">Repeat</keyword>
<feature type="domain" description="Disease resistance protein winged helix" evidence="7">
    <location>
        <begin position="247"/>
        <end position="317"/>
    </location>
</feature>
<feature type="domain" description="Disease resistance R13L4/SHOC-2-like LRR" evidence="8">
    <location>
        <begin position="385"/>
        <end position="586"/>
    </location>
</feature>
<dbReference type="CDD" id="cd14798">
    <property type="entry name" value="RX-CC_like"/>
    <property type="match status" value="1"/>
</dbReference>
<dbReference type="SUPFAM" id="SSF52540">
    <property type="entry name" value="P-loop containing nucleoside triphosphate hydrolases"/>
    <property type="match status" value="1"/>
</dbReference>
<feature type="domain" description="NB-ARC" evidence="5">
    <location>
        <begin position="183"/>
        <end position="246"/>
    </location>
</feature>
<evidence type="ECO:0000259" key="8">
    <source>
        <dbReference type="Pfam" id="PF23598"/>
    </source>
</evidence>
<accession>A0A803P6V4</accession>
<feature type="domain" description="Disease resistance N-terminal" evidence="6">
    <location>
        <begin position="10"/>
        <end position="97"/>
    </location>
</feature>
<dbReference type="InterPro" id="IPR032675">
    <property type="entry name" value="LRR_dom_sf"/>
</dbReference>
<sequence length="640" mass="73208">MADLAYTIAGNVLDKLGSLAYEEVSLAWGMKDDLNKLKLITLALQEVLPDAETKQEERPTLKTWVVELKDTFHDAVDVLDEFECELLRRKVVKQYASFGRKVHRFFSHSNPIVYCFSVAHRIREIRERLDEIDKNMEKFQLIKIAPNVDQSVRETHSFVNLLDVIGRDCEKGEILDMVLKDQAQESDNQILVISVIGIGGLGKTTLIKSVYNDDKIGEKFDLKIWVCVSLDFNVSKIVKDILTDTTEDSLMWKFDLIRIWMALRILPSPKNKEELEEIGESCCVELCNRSFFQADHGEDYFGLNQEFRVHDLIHNLACSITQNECSIVNSNDDRMIFDTVRYLRIVINEINLTKLSKLKKLKSIHVNSDKDEKDEVVQLFLSTCISTFKHLRVFDLSKLSIEVLPSSIGTMKQLRYLNLRENEKIKRLPNSICKLQSLQTLILDGCVELEEIPDDIGSLVSLRTLMLTTKQSFLCYGSLKSLRFLYINSCDNLKVLSNDSINCTTLRTLAIGDCAKLNLASEFSNKNVQLSLQTFVIFSLPETTDLPQWLEQAAKTLRNLRIEDCSKLTRLPEWLPKLISLEKLEIICCRNLLSLPDGMEGLTSLTHLVIENCNALKERCKREVGPDWHKIAHVPNLSIG</sequence>
<dbReference type="AlphaFoldDB" id="A0A803P6V4"/>
<dbReference type="OMA" id="IAYDEIC"/>
<dbReference type="Gramene" id="evm.model.03.1835">
    <property type="protein sequence ID" value="cds.evm.model.03.1835"/>
    <property type="gene ID" value="evm.TU.03.1835"/>
</dbReference>
<keyword evidence="3" id="KW-0611">Plant defense</keyword>
<dbReference type="Pfam" id="PF18052">
    <property type="entry name" value="Rx_N"/>
    <property type="match status" value="1"/>
</dbReference>
<dbReference type="PANTHER" id="PTHR36766">
    <property type="entry name" value="PLANT BROAD-SPECTRUM MILDEW RESISTANCE PROTEIN RPW8"/>
    <property type="match status" value="1"/>
</dbReference>
<dbReference type="InterPro" id="IPR058922">
    <property type="entry name" value="WHD_DRP"/>
</dbReference>